<name>A0A931ATF1_9FIRM</name>
<dbReference type="EMBL" id="JADPIE010000010">
    <property type="protein sequence ID" value="MBF8438122.1"/>
    <property type="molecule type" value="Genomic_DNA"/>
</dbReference>
<dbReference type="InterPro" id="IPR000674">
    <property type="entry name" value="Ald_Oxase/Xan_DH_a/b"/>
</dbReference>
<dbReference type="PANTHER" id="PTHR11908:SF157">
    <property type="entry name" value="XANTHINE DEHYDROGENASE SUBUNIT D-RELATED"/>
    <property type="match status" value="1"/>
</dbReference>
<dbReference type="Pfam" id="PF01315">
    <property type="entry name" value="Ald_Xan_dh_C"/>
    <property type="match status" value="1"/>
</dbReference>
<dbReference type="InterPro" id="IPR036856">
    <property type="entry name" value="Ald_Oxase/Xan_DH_a/b_sf"/>
</dbReference>
<accession>A0A931ATF1</accession>
<gene>
    <name evidence="2" type="ORF">I0Q91_13600</name>
</gene>
<dbReference type="InterPro" id="IPR008274">
    <property type="entry name" value="AldOxase/xan_DH_MoCoBD1"/>
</dbReference>
<protein>
    <submittedName>
        <fullName evidence="2">Molybdopterin-dependent oxidoreductase</fullName>
    </submittedName>
</protein>
<dbReference type="PANTHER" id="PTHR11908">
    <property type="entry name" value="XANTHINE DEHYDROGENASE"/>
    <property type="match status" value="1"/>
</dbReference>
<evidence type="ECO:0000313" key="3">
    <source>
        <dbReference type="Proteomes" id="UP000621436"/>
    </source>
</evidence>
<feature type="domain" description="Aldehyde oxidase/xanthine dehydrogenase a/b hammerhead" evidence="1">
    <location>
        <begin position="20"/>
        <end position="130"/>
    </location>
</feature>
<dbReference type="Proteomes" id="UP000621436">
    <property type="component" value="Unassembled WGS sequence"/>
</dbReference>
<dbReference type="AlphaFoldDB" id="A0A931ATF1"/>
<comment type="caution">
    <text evidence="2">The sequence shown here is derived from an EMBL/GenBank/DDBJ whole genome shotgun (WGS) entry which is preliminary data.</text>
</comment>
<dbReference type="GO" id="GO:0016491">
    <property type="term" value="F:oxidoreductase activity"/>
    <property type="evidence" value="ECO:0007669"/>
    <property type="project" value="InterPro"/>
</dbReference>
<dbReference type="Gene3D" id="3.30.365.10">
    <property type="entry name" value="Aldehyde oxidase/xanthine dehydrogenase, molybdopterin binding domain"/>
    <property type="match status" value="3"/>
</dbReference>
<dbReference type="Gene3D" id="3.90.1170.50">
    <property type="entry name" value="Aldehyde oxidase/xanthine dehydrogenase, a/b hammerhead"/>
    <property type="match status" value="1"/>
</dbReference>
<sequence length="442" mass="49075">MAERFVGKGVNKVDAQSKVTGEARYTEDLVNEFDDLHYVRVLRAPHPHAYLRSIDTSEAEQVSGVVGVYTAADFPELNEFGLIIKDQPVLVKVGEKMRFMGDALAFVVAENDEAALIARDKIKVEIEELEVVSSARQAIQPESPEVHQDHLIKVTHYIDDDLNHSNIICDHYVEKGNVEEGFEEADHIFENEFTTQFLDHVPLQVEKGIAEYDSESEEITIWAATQWLHDTQADMAQALGVSKDKIRIKQPVIGGAFGKKEDISVHIHLALAAKATGKPVALIYNREESMIAQSKRHPMIIRHKTGVTDDGKLTAWQTTLIGDTGAYASSGVAVVHKALYHCTGPYIVPNVRGVSYTVYTNNTYCGAMRGFGATQMAFAYDSQMDIIADELGMDPAEFRYKNAYKPGSTTPNQQELNESVNVRETIEKVKELSGWEGADTDA</sequence>
<dbReference type="SMART" id="SM01008">
    <property type="entry name" value="Ald_Xan_dh_C"/>
    <property type="match status" value="1"/>
</dbReference>
<organism evidence="2 3">
    <name type="scientific">Halonatronomonas betaini</name>
    <dbReference type="NCBI Taxonomy" id="2778430"/>
    <lineage>
        <taxon>Bacteria</taxon>
        <taxon>Bacillati</taxon>
        <taxon>Bacillota</taxon>
        <taxon>Clostridia</taxon>
        <taxon>Halanaerobiales</taxon>
        <taxon>Halarsenatibacteraceae</taxon>
        <taxon>Halonatronomonas</taxon>
    </lineage>
</organism>
<dbReference type="InterPro" id="IPR016208">
    <property type="entry name" value="Ald_Oxase/xanthine_DH-like"/>
</dbReference>
<dbReference type="SUPFAM" id="SSF56003">
    <property type="entry name" value="Molybdenum cofactor-binding domain"/>
    <property type="match status" value="1"/>
</dbReference>
<dbReference type="InterPro" id="IPR037165">
    <property type="entry name" value="AldOxase/xan_DH_Mopterin-bd_sf"/>
</dbReference>
<dbReference type="Pfam" id="PF02738">
    <property type="entry name" value="MoCoBD_1"/>
    <property type="match status" value="1"/>
</dbReference>
<evidence type="ECO:0000259" key="1">
    <source>
        <dbReference type="SMART" id="SM01008"/>
    </source>
</evidence>
<keyword evidence="3" id="KW-1185">Reference proteome</keyword>
<reference evidence="2" key="1">
    <citation type="submission" date="2020-11" db="EMBL/GenBank/DDBJ databases">
        <title>Halonatronomonas betainensis gen. nov., sp. nov. a novel haloalkaliphilic representative of the family Halanaerobiacae capable of betaine degradation.</title>
        <authorList>
            <person name="Boltyanskaya Y."/>
            <person name="Kevbrin V."/>
            <person name="Detkova E."/>
            <person name="Grouzdev D.S."/>
            <person name="Koziaeva V."/>
            <person name="Zhilina T."/>
        </authorList>
    </citation>
    <scope>NUCLEOTIDE SEQUENCE</scope>
    <source>
        <strain evidence="2">Z-7014</strain>
    </source>
</reference>
<proteinExistence type="predicted"/>
<dbReference type="RefSeq" id="WP_270455222.1">
    <property type="nucleotide sequence ID" value="NZ_JADPIE010000010.1"/>
</dbReference>
<dbReference type="GO" id="GO:0005506">
    <property type="term" value="F:iron ion binding"/>
    <property type="evidence" value="ECO:0007669"/>
    <property type="project" value="InterPro"/>
</dbReference>
<dbReference type="SUPFAM" id="SSF54665">
    <property type="entry name" value="CO dehydrogenase molybdoprotein N-domain-like"/>
    <property type="match status" value="1"/>
</dbReference>
<evidence type="ECO:0000313" key="2">
    <source>
        <dbReference type="EMBL" id="MBF8438122.1"/>
    </source>
</evidence>